<reference evidence="2" key="1">
    <citation type="journal article" date="2017" name="Virus Evol.">
        <title>Unique genome organization of non-mammalian papillomaviruses provides insights into the evolution of viral early proteins.</title>
        <authorList>
            <person name="Van Doorslaer K."/>
            <person name="Ruoppolo V."/>
            <person name="Schmidt A."/>
            <person name="Lescroel A."/>
            <person name="Jongsomjit D."/>
            <person name="Elrod M."/>
            <person name="Kraberger S."/>
            <person name="Stainton D."/>
            <person name="Dugger K.M."/>
            <person name="Ballard G."/>
            <person name="Ainley D.G."/>
            <person name="Varsani A."/>
        </authorList>
    </citation>
    <scope>NUCLEOTIDE SEQUENCE [LARGE SCALE GENOMIC DNA]</scope>
</reference>
<accession>A0A291PWK8</accession>
<evidence type="ECO:0000256" key="1">
    <source>
        <dbReference type="SAM" id="MobiDB-lite"/>
    </source>
</evidence>
<evidence type="ECO:0000313" key="2">
    <source>
        <dbReference type="EMBL" id="ATL23479.1"/>
    </source>
</evidence>
<proteinExistence type="predicted"/>
<organism evidence="2">
    <name type="scientific">Pygoscelis adeliae papillomavirus 2</name>
    <dbReference type="NCBI Taxonomy" id="2045113"/>
    <lineage>
        <taxon>Viruses</taxon>
        <taxon>Monodnaviria</taxon>
        <taxon>Shotokuvirae</taxon>
        <taxon>Cossaviricota</taxon>
        <taxon>Papovaviricetes</taxon>
        <taxon>Zurhausenvirales</taxon>
        <taxon>Papillomaviridae</taxon>
        <taxon>Firstpapillomavirinae</taxon>
        <taxon>Treisepsilonpapillomavirus</taxon>
        <taxon>Treisepsilonpapillomavirus 1</taxon>
    </lineage>
</organism>
<sequence length="161" mass="17788">MFERDPTDMRPAHLGDTNITTYEELLIDLMYPTDEDVESQSESDSDIEGLTYDCTTSELYCTETIDSESEDGNAVDGQVSIPAPSGPPESLSLEQLSVEEFLEEAIDGFYPTPTGWTCHYCDSELSPVEVAAHGPTDPWNRTGLCNMCYCSGLDDLFSTEE</sequence>
<protein>
    <submittedName>
        <fullName evidence="2">E7</fullName>
    </submittedName>
</protein>
<name>A0A291PWK8_9PAPI</name>
<gene>
    <name evidence="2" type="primary">E7</name>
</gene>
<feature type="region of interest" description="Disordered" evidence="1">
    <location>
        <begin position="66"/>
        <end position="90"/>
    </location>
</feature>
<dbReference type="EMBL" id="MF168943">
    <property type="protein sequence ID" value="ATL23479.1"/>
    <property type="molecule type" value="Genomic_DNA"/>
</dbReference>
<dbReference type="Proteomes" id="UP000246759">
    <property type="component" value="Segment"/>
</dbReference>